<evidence type="ECO:0000259" key="4">
    <source>
        <dbReference type="Pfam" id="PF13868"/>
    </source>
</evidence>
<gene>
    <name evidence="6" type="primary">LOC107222483</name>
</gene>
<evidence type="ECO:0000256" key="2">
    <source>
        <dbReference type="SAM" id="Coils"/>
    </source>
</evidence>
<name>A0A6J0BS74_NEOLC</name>
<organism evidence="6">
    <name type="scientific">Neodiprion lecontei</name>
    <name type="common">Redheaded pine sawfly</name>
    <dbReference type="NCBI Taxonomy" id="441921"/>
    <lineage>
        <taxon>Eukaryota</taxon>
        <taxon>Metazoa</taxon>
        <taxon>Ecdysozoa</taxon>
        <taxon>Arthropoda</taxon>
        <taxon>Hexapoda</taxon>
        <taxon>Insecta</taxon>
        <taxon>Pterygota</taxon>
        <taxon>Neoptera</taxon>
        <taxon>Endopterygota</taxon>
        <taxon>Hymenoptera</taxon>
        <taxon>Tenthredinoidea</taxon>
        <taxon>Diprionidae</taxon>
        <taxon>Diprioninae</taxon>
        <taxon>Neodiprion</taxon>
    </lineage>
</organism>
<dbReference type="OrthoDB" id="331765at2759"/>
<dbReference type="AlphaFoldDB" id="A0A6J0BS74"/>
<dbReference type="Proteomes" id="UP000829291">
    <property type="component" value="Chromosome 1"/>
</dbReference>
<feature type="domain" description="Trichohyalin-plectin-homology" evidence="4">
    <location>
        <begin position="141"/>
        <end position="480"/>
    </location>
</feature>
<dbReference type="RefSeq" id="XP_015517354.2">
    <property type="nucleotide sequence ID" value="XM_015661868.2"/>
</dbReference>
<reference evidence="6" key="1">
    <citation type="submission" date="2025-08" db="UniProtKB">
        <authorList>
            <consortium name="RefSeq"/>
        </authorList>
    </citation>
    <scope>IDENTIFICATION</scope>
    <source>
        <tissue evidence="6">Thorax and Abdomen</tissue>
    </source>
</reference>
<dbReference type="InterPro" id="IPR039986">
    <property type="entry name" value="CFAP210"/>
</dbReference>
<dbReference type="GO" id="GO:0005879">
    <property type="term" value="C:axonemal microtubule"/>
    <property type="evidence" value="ECO:0007669"/>
    <property type="project" value="TreeGrafter"/>
</dbReference>
<dbReference type="GeneID" id="107222483"/>
<proteinExistence type="predicted"/>
<dbReference type="InParanoid" id="A0A6J0BS74"/>
<evidence type="ECO:0000256" key="1">
    <source>
        <dbReference type="ARBA" id="ARBA00023054"/>
    </source>
</evidence>
<protein>
    <submittedName>
        <fullName evidence="6">Trichohyalin-like</fullName>
    </submittedName>
</protein>
<feature type="coiled-coil region" evidence="2">
    <location>
        <begin position="171"/>
        <end position="227"/>
    </location>
</feature>
<evidence type="ECO:0000313" key="5">
    <source>
        <dbReference type="Proteomes" id="UP000829291"/>
    </source>
</evidence>
<accession>A0A6J0BS74</accession>
<dbReference type="PANTHER" id="PTHR28663:SF1">
    <property type="entry name" value="CILIA- AND FLAGELLA- ASSOCIATED PROTEIN 210"/>
    <property type="match status" value="1"/>
</dbReference>
<keyword evidence="1 2" id="KW-0175">Coiled coil</keyword>
<sequence length="540" mass="64563">MVNKNQQVQSKIRTLYYLEPGQKLSSTKISERKLMLIAPRSEYKRLVDYTNQSERMTVVAEKERAKLAAIRKATYEMSKHWNNTNENVKRRRRAELLAKRKQEDEIRARFAKEIAEQNAAEREKVVEEARRLLLYKKPLCRLLNGALLTSECFRERDAQLAFEKTLRGVDEEQEKEYAKILKQEAEDFEEAERRKAAEREKKNRAYGEELKKQIDDDRNNLKRADREEYLMGRQDLINMAREIREIKECEDEQKLNRKNELKKLVTDAIREKEKFEIESKREKEFCDRAIEIFERSKRRIAQIRKIKAQEELQAKMRHAEYLGELCSERKKFAAATSKKRLDNEDELTRQAREEIEAKELAMIEAKKQRALELKMECIKLGEEAANEKRRRDYETKELNNWETLQRLKRDEFNKEFEINERKREWEQKMTNARDLRQQMSENEEKRNREKRYENDENSAVAIIEKTNKKVLEYGQQILNESKGVRPLYPILKTIEKFKIENGLVPRKTCDENNVLAPARKPRKRTPVCSAPVPEHEVVYI</sequence>
<evidence type="ECO:0000313" key="6">
    <source>
        <dbReference type="RefSeq" id="XP_015517354.2"/>
    </source>
</evidence>
<dbReference type="Pfam" id="PF13868">
    <property type="entry name" value="TPH"/>
    <property type="match status" value="1"/>
</dbReference>
<dbReference type="InterPro" id="IPR043597">
    <property type="entry name" value="TPH_dom"/>
</dbReference>
<feature type="region of interest" description="Disordered" evidence="3">
    <location>
        <begin position="431"/>
        <end position="453"/>
    </location>
</feature>
<evidence type="ECO:0000256" key="3">
    <source>
        <dbReference type="SAM" id="MobiDB-lite"/>
    </source>
</evidence>
<dbReference type="PANTHER" id="PTHR28663">
    <property type="entry name" value="COILED-COIL DOMAIN-CONTAINING PROTEIN 173"/>
    <property type="match status" value="1"/>
</dbReference>
<keyword evidence="5" id="KW-1185">Reference proteome</keyword>
<dbReference type="KEGG" id="nlo:107222483"/>
<feature type="coiled-coil region" evidence="2">
    <location>
        <begin position="341"/>
        <end position="368"/>
    </location>
</feature>